<name>A0A2T0SAL1_9ACTN</name>
<dbReference type="EMBL" id="PVZG01000004">
    <property type="protein sequence ID" value="PRY30464.1"/>
    <property type="molecule type" value="Genomic_DNA"/>
</dbReference>
<dbReference type="InterPro" id="IPR015943">
    <property type="entry name" value="WD40/YVTN_repeat-like_dom_sf"/>
</dbReference>
<keyword evidence="3" id="KW-1185">Reference proteome</keyword>
<sequence length="324" mass="34915">MVTTRTRRLFGGVLAATLVFSPPTPADAHDRRPVGRYVVPGDEAYPEGIVREPGTPYFYVGGMTGGTIWRGRIDQPRLRVFLPGGQHGRTSAVGMKISRGRLVVAGGVTGKVFVYSTRTGRLLHVFDSGAHDGLVNDVAIAPNGDAYVTDSFRPVLYRITAAQLSSRQVDQPLRTFVGFAGTPVKYDPGVNEEGINGNGLVVTPDGRFVLMADTNSQALYRIGTGTGGVDPIDLGGVTDIGADGLLLRAGTLYSVTSVFHPEGEISLLRLSDDYSRAEVRRRINGRGMDYPSTAAFDGDDLLVVNFQFQSTRPNLPFTVVRVRL</sequence>
<evidence type="ECO:0000313" key="3">
    <source>
        <dbReference type="Proteomes" id="UP000239209"/>
    </source>
</evidence>
<protein>
    <submittedName>
        <fullName evidence="2">Sugar lactone lactonase YvrE</fullName>
    </submittedName>
</protein>
<organism evidence="2 3">
    <name type="scientific">Pseudosporangium ferrugineum</name>
    <dbReference type="NCBI Taxonomy" id="439699"/>
    <lineage>
        <taxon>Bacteria</taxon>
        <taxon>Bacillati</taxon>
        <taxon>Actinomycetota</taxon>
        <taxon>Actinomycetes</taxon>
        <taxon>Micromonosporales</taxon>
        <taxon>Micromonosporaceae</taxon>
        <taxon>Pseudosporangium</taxon>
    </lineage>
</organism>
<dbReference type="AlphaFoldDB" id="A0A2T0SAL1"/>
<comment type="caution">
    <text evidence="2">The sequence shown here is derived from an EMBL/GenBank/DDBJ whole genome shotgun (WGS) entry which is preliminary data.</text>
</comment>
<reference evidence="2 3" key="1">
    <citation type="submission" date="2018-03" db="EMBL/GenBank/DDBJ databases">
        <title>Genomic Encyclopedia of Archaeal and Bacterial Type Strains, Phase II (KMG-II): from individual species to whole genera.</title>
        <authorList>
            <person name="Goeker M."/>
        </authorList>
    </citation>
    <scope>NUCLEOTIDE SEQUENCE [LARGE SCALE GENOMIC DNA]</scope>
    <source>
        <strain evidence="2 3">DSM 45348</strain>
    </source>
</reference>
<dbReference type="PANTHER" id="PTHR31460">
    <property type="match status" value="1"/>
</dbReference>
<evidence type="ECO:0000313" key="2">
    <source>
        <dbReference type="EMBL" id="PRY30464.1"/>
    </source>
</evidence>
<keyword evidence="1" id="KW-0732">Signal</keyword>
<gene>
    <name evidence="2" type="ORF">CLV70_10416</name>
</gene>
<evidence type="ECO:0000256" key="1">
    <source>
        <dbReference type="SAM" id="SignalP"/>
    </source>
</evidence>
<dbReference type="Proteomes" id="UP000239209">
    <property type="component" value="Unassembled WGS sequence"/>
</dbReference>
<dbReference type="RefSeq" id="WP_211303708.1">
    <property type="nucleotide sequence ID" value="NZ_PVZG01000004.1"/>
</dbReference>
<accession>A0A2T0SAL1</accession>
<dbReference type="Gene3D" id="2.130.10.10">
    <property type="entry name" value="YVTN repeat-like/Quinoprotein amine dehydrogenase"/>
    <property type="match status" value="1"/>
</dbReference>
<dbReference type="PANTHER" id="PTHR31460:SF3">
    <property type="entry name" value="MESOCENTIN"/>
    <property type="match status" value="1"/>
</dbReference>
<proteinExistence type="predicted"/>
<feature type="signal peptide" evidence="1">
    <location>
        <begin position="1"/>
        <end position="28"/>
    </location>
</feature>
<dbReference type="SUPFAM" id="SSF63829">
    <property type="entry name" value="Calcium-dependent phosphotriesterase"/>
    <property type="match status" value="1"/>
</dbReference>
<dbReference type="InterPro" id="IPR053224">
    <property type="entry name" value="Sensory_adhesion_molecule"/>
</dbReference>
<feature type="chain" id="PRO_5015393298" evidence="1">
    <location>
        <begin position="29"/>
        <end position="324"/>
    </location>
</feature>